<protein>
    <submittedName>
        <fullName evidence="1">Uncharacterized protein</fullName>
    </submittedName>
</protein>
<dbReference type="Proteomes" id="UP000027265">
    <property type="component" value="Unassembled WGS sequence"/>
</dbReference>
<reference evidence="2" key="1">
    <citation type="journal article" date="2014" name="Proc. Natl. Acad. Sci. U.S.A.">
        <title>Extensive sampling of basidiomycete genomes demonstrates inadequacy of the white-rot/brown-rot paradigm for wood decay fungi.</title>
        <authorList>
            <person name="Riley R."/>
            <person name="Salamov A.A."/>
            <person name="Brown D.W."/>
            <person name="Nagy L.G."/>
            <person name="Floudas D."/>
            <person name="Held B.W."/>
            <person name="Levasseur A."/>
            <person name="Lombard V."/>
            <person name="Morin E."/>
            <person name="Otillar R."/>
            <person name="Lindquist E.A."/>
            <person name="Sun H."/>
            <person name="LaButti K.M."/>
            <person name="Schmutz J."/>
            <person name="Jabbour D."/>
            <person name="Luo H."/>
            <person name="Baker S.E."/>
            <person name="Pisabarro A.G."/>
            <person name="Walton J.D."/>
            <person name="Blanchette R.A."/>
            <person name="Henrissat B."/>
            <person name="Martin F."/>
            <person name="Cullen D."/>
            <person name="Hibbett D.S."/>
            <person name="Grigoriev I.V."/>
        </authorList>
    </citation>
    <scope>NUCLEOTIDE SEQUENCE [LARGE SCALE GENOMIC DNA]</scope>
    <source>
        <strain evidence="2">MUCL 33604</strain>
    </source>
</reference>
<dbReference type="Gene3D" id="1.10.630.10">
    <property type="entry name" value="Cytochrome P450"/>
    <property type="match status" value="1"/>
</dbReference>
<gene>
    <name evidence="1" type="ORF">JAAARDRAFT_543375</name>
</gene>
<name>A0A067PIY5_9AGAM</name>
<evidence type="ECO:0000313" key="2">
    <source>
        <dbReference type="Proteomes" id="UP000027265"/>
    </source>
</evidence>
<dbReference type="InParanoid" id="A0A067PIY5"/>
<dbReference type="AlphaFoldDB" id="A0A067PIY5"/>
<sequence>MVISEKARNEREQKLWSTRGMGGCGGIFLVFHHIRPCYSSLLRNRAAHFSFARPPIPLQHASRSGHSSSKFCNSTHSVRDLRSLSRAAGPTRPSQLIFDPFLHRSGQMFLVENPSGFAHNLELKLALLYLSSRHLAHRTCLGKGFALAEIKAVLSVLIRDYSFEFRDGPETQIEKARGILGRPQVASGSGYIVPLRVRRLR</sequence>
<dbReference type="GO" id="GO:0016705">
    <property type="term" value="F:oxidoreductase activity, acting on paired donors, with incorporation or reduction of molecular oxygen"/>
    <property type="evidence" value="ECO:0007669"/>
    <property type="project" value="InterPro"/>
</dbReference>
<accession>A0A067PIY5</accession>
<dbReference type="EMBL" id="KL197753">
    <property type="protein sequence ID" value="KDQ50952.1"/>
    <property type="molecule type" value="Genomic_DNA"/>
</dbReference>
<evidence type="ECO:0000313" key="1">
    <source>
        <dbReference type="EMBL" id="KDQ50952.1"/>
    </source>
</evidence>
<dbReference type="OrthoDB" id="1470350at2759"/>
<dbReference type="InterPro" id="IPR036396">
    <property type="entry name" value="Cyt_P450_sf"/>
</dbReference>
<dbReference type="GO" id="GO:0004497">
    <property type="term" value="F:monooxygenase activity"/>
    <property type="evidence" value="ECO:0007669"/>
    <property type="project" value="InterPro"/>
</dbReference>
<proteinExistence type="predicted"/>
<organism evidence="1 2">
    <name type="scientific">Jaapia argillacea MUCL 33604</name>
    <dbReference type="NCBI Taxonomy" id="933084"/>
    <lineage>
        <taxon>Eukaryota</taxon>
        <taxon>Fungi</taxon>
        <taxon>Dikarya</taxon>
        <taxon>Basidiomycota</taxon>
        <taxon>Agaricomycotina</taxon>
        <taxon>Agaricomycetes</taxon>
        <taxon>Agaricomycetidae</taxon>
        <taxon>Jaapiales</taxon>
        <taxon>Jaapiaceae</taxon>
        <taxon>Jaapia</taxon>
    </lineage>
</organism>
<keyword evidence="2" id="KW-1185">Reference proteome</keyword>
<dbReference type="SUPFAM" id="SSF48264">
    <property type="entry name" value="Cytochrome P450"/>
    <property type="match status" value="1"/>
</dbReference>
<dbReference type="GO" id="GO:0020037">
    <property type="term" value="F:heme binding"/>
    <property type="evidence" value="ECO:0007669"/>
    <property type="project" value="InterPro"/>
</dbReference>
<dbReference type="GO" id="GO:0005506">
    <property type="term" value="F:iron ion binding"/>
    <property type="evidence" value="ECO:0007669"/>
    <property type="project" value="InterPro"/>
</dbReference>
<dbReference type="STRING" id="933084.A0A067PIY5"/>
<dbReference type="HOGENOM" id="CLU_1360589_0_0_1"/>